<evidence type="ECO:0000256" key="1">
    <source>
        <dbReference type="SAM" id="Phobius"/>
    </source>
</evidence>
<feature type="domain" description="Putative Flp pilus-assembly TadG-like N-terminal" evidence="2">
    <location>
        <begin position="10"/>
        <end position="56"/>
    </location>
</feature>
<evidence type="ECO:0000313" key="4">
    <source>
        <dbReference type="Proteomes" id="UP000188597"/>
    </source>
</evidence>
<accession>A0A1V3GD62</accession>
<keyword evidence="1" id="KW-1133">Transmembrane helix</keyword>
<dbReference type="AlphaFoldDB" id="A0A1V3GD62"/>
<feature type="transmembrane region" description="Helical" evidence="1">
    <location>
        <begin position="12"/>
        <end position="31"/>
    </location>
</feature>
<dbReference type="Pfam" id="PF13400">
    <property type="entry name" value="Tad"/>
    <property type="match status" value="1"/>
</dbReference>
<protein>
    <recommendedName>
        <fullName evidence="2">Putative Flp pilus-assembly TadG-like N-terminal domain-containing protein</fullName>
    </recommendedName>
</protein>
<comment type="caution">
    <text evidence="3">The sequence shown here is derived from an EMBL/GenBank/DDBJ whole genome shotgun (WGS) entry which is preliminary data.</text>
</comment>
<evidence type="ECO:0000313" key="3">
    <source>
        <dbReference type="EMBL" id="OOE14819.1"/>
    </source>
</evidence>
<sequence length="301" mass="32843">MRRLIKREEGNTIILVAFSLVALIAMTGLIIDGGKLFLTKTHLQKTANAAVLSGAQELTHEEESVRSIVHETLEKHSENHSLEDMKIQMEDKVSIDLSREVPLTFSQLFGFDTAPVNVHAAAELGTMGKAAGVAPLGIDESLGLEFNKEYSLKVDQTGVEAGNFGVLALGGTGAATYEDNLLKGYQNELEVGDVLETQTGNIAGKTRAVIQERINSCPYPEGETHHRDCSRIILIPVYQRLDADGNQLKEVKITGFAYFYITKPMDSKDTSITGMFIKRAGTGFVKPVDVNKGAFSIRLTE</sequence>
<dbReference type="RefSeq" id="WP_077360800.1">
    <property type="nucleotide sequence ID" value="NZ_MQMF01000001.1"/>
</dbReference>
<keyword evidence="1" id="KW-0472">Membrane</keyword>
<dbReference type="OrthoDB" id="5447051at2"/>
<proteinExistence type="predicted"/>
<dbReference type="Proteomes" id="UP000188597">
    <property type="component" value="Unassembled WGS sequence"/>
</dbReference>
<evidence type="ECO:0000259" key="2">
    <source>
        <dbReference type="Pfam" id="PF13400"/>
    </source>
</evidence>
<gene>
    <name evidence="3" type="ORF">UN64_06430</name>
</gene>
<dbReference type="InterPro" id="IPR028087">
    <property type="entry name" value="Tad_N"/>
</dbReference>
<keyword evidence="1" id="KW-0812">Transmembrane</keyword>
<dbReference type="EMBL" id="MQMF01000001">
    <property type="protein sequence ID" value="OOE14819.1"/>
    <property type="molecule type" value="Genomic_DNA"/>
</dbReference>
<name>A0A1V3GD62_9BACL</name>
<reference evidence="3 4" key="1">
    <citation type="submission" date="2016-11" db="EMBL/GenBank/DDBJ databases">
        <authorList>
            <person name="Jaros S."/>
            <person name="Januszkiewicz K."/>
            <person name="Wedrychowicz H."/>
        </authorList>
    </citation>
    <scope>NUCLEOTIDE SEQUENCE [LARGE SCALE GENOMIC DNA]</scope>
    <source>
        <strain evidence="3 4">Con a/3</strain>
    </source>
</reference>
<organism evidence="3 4">
    <name type="scientific">Fictibacillus arsenicus</name>
    <dbReference type="NCBI Taxonomy" id="255247"/>
    <lineage>
        <taxon>Bacteria</taxon>
        <taxon>Bacillati</taxon>
        <taxon>Bacillota</taxon>
        <taxon>Bacilli</taxon>
        <taxon>Bacillales</taxon>
        <taxon>Fictibacillaceae</taxon>
        <taxon>Fictibacillus</taxon>
    </lineage>
</organism>